<dbReference type="RefSeq" id="YP_010652060.1">
    <property type="nucleotide sequence ID" value="NC_070784.1"/>
</dbReference>
<evidence type="ECO:0000313" key="1">
    <source>
        <dbReference type="EMBL" id="QWT30103.1"/>
    </source>
</evidence>
<reference evidence="1 2" key="1">
    <citation type="submission" date="2021-03" db="EMBL/GenBank/DDBJ databases">
        <authorList>
            <person name="Alqahtani R."/>
            <person name="Behailu E."/>
            <person name="Cappabianca D.W."/>
            <person name="Csanadi-Schwartz K.M."/>
            <person name="Dalal A.S."/>
            <person name="Fahim M.S."/>
            <person name="Franklin J.M."/>
            <person name="Gluckman M.H."/>
            <person name="Levine C.J."/>
            <person name="Martin N."/>
            <person name="Milza N."/>
            <person name="Najmabadi R."/>
            <person name="Newman A.M."/>
            <person name="Pajunar M."/>
            <person name="Qalawee I."/>
            <person name="Rizvi A."/>
            <person name="Samuel A."/>
            <person name="Smith A."/>
            <person name="Swann F.E."/>
            <person name="Sweeney P."/>
            <person name="Torres N.R."/>
            <person name="Ventrone L."/>
            <person name="Ventura L."/>
            <person name="Wroe M."/>
            <person name="Acquaye N.A."/>
            <person name="Agnes T.J."/>
            <person name="Ahmed A."/>
            <person name="Ahmed S."/>
            <person name="Amodu B.A."/>
            <person name="Arefeayne N.F."/>
            <person name="Asamoah-Frimpong E.A."/>
            <person name="Attaran A."/>
            <person name="Barragan J.M."/>
            <person name="Baumgarten L.N."/>
            <person name="Berhane B."/>
            <person name="Beyene A."/>
            <person name="Bhattarai B."/>
            <person name="Biondokin D.V."/>
            <person name="Boone B.K."/>
            <person name="Burney S.Z."/>
            <person name="Cayanan J.T."/>
            <person name="Cesta G."/>
            <person name="Chang J."/>
            <person name="Chavez J."/>
            <person name="Chorbajian C."/>
            <person name="Christian S."/>
            <person name="Corns J.R."/>
            <person name="Corns N.R."/>
            <person name="Cowan J.T."/>
            <person name="Coyne C."/>
            <person name="Dadzie B."/>
            <person name="Datu D.V."/>
            <person name="Deng B.C."/>
            <person name="Der L."/>
            <person name="Dickerson K."/>
            <person name="Dozier E."/>
            <person name="Egbunine A.O."/>
            <person name="Farooq M."/>
            <person name="Fonge A.E."/>
            <person name="Ghomsi-Nono M.P."/>
            <person name="Giampietro H."/>
            <person name="Gunnison R.P."/>
            <person name="Han S.H."/>
            <person name="Hennigan A.J."/>
            <person name="Hong A.N."/>
            <person name="Ijomor E.C."/>
            <person name="Jalali A."/>
            <person name="Jamil T.Z."/>
            <person name="Jenkins C.R."/>
            <person name="Joseph M.A."/>
            <person name="Jowanowitch O.J."/>
            <person name="Kang D."/>
            <person name="Khan A."/>
            <person name="Khan Z.K."/>
            <person name="Kiewe T."/>
            <person name="Kjerulf A.B."/>
            <person name="Kolosey V."/>
            <person name="Kurup M."/>
            <person name="Lee V.H."/>
            <person name="Llontop-Maldonado V."/>
            <person name="Long P."/>
            <person name="Lu N."/>
            <person name="Majekodunmi A."/>
            <person name="Malik H.W."/>
            <person name="Marcellino S.C."/>
            <person name="Martinez L.A."/>
            <person name="Meher F.N."/>
            <person name="Michelin M.A."/>
            <person name="Mitchell K.G."/>
            <person name="Mullens W.J."/>
            <person name="Nwakama C."/>
            <person name="Nwosu F.T."/>
            <person name="Oboh E.C."/>
            <person name="Odujinrin O."/>
            <person name="Ogunsan O."/>
            <person name="O'Neill K."/>
            <person name="Oxlaj J.A."/>
            <person name="Patel A.K."/>
            <person name="Patel B.R."/>
            <person name="Pham Q."/>
            <person name="Porter J."/>
            <person name="Portes J."/>
            <person name="Prokopenko A."/>
            <person name="Quraishi M."/>
            <person name="Qureshi M."/>
            <person name="Rivera A."/>
            <person name="Rubalsky V."/>
            <person name="Saikali Y."/>
            <person name="Saqaf K."/>
            <person name="Saroya S.R."/>
            <person name="Seas A."/>
            <person name="Shadrick R.E."/>
            <person name="Sharda N."/>
            <person name="Sigindere M.T."/>
            <person name="Simbi V.G."/>
            <person name="Thuzar C."/>
            <person name="Tran K."/>
            <person name="Tran V.D."/>
            <person name="Trang W."/>
            <person name="Vaishnav N."/>
            <person name="Vuong K."/>
            <person name="Walker C."/>
            <person name="Wallace S.A."/>
            <person name="Warfield J.C."/>
            <person name="Wikina T."/>
            <person name="Wobbeking F.T."/>
            <person name="Worrent L.D."/>
            <person name="Yan T."/>
            <person name="Zehra A."/>
            <person name="Avazpour P."/>
            <person name="Kim F.M."/>
            <person name="Mason K."/>
            <person name="Nguyen D.A."/>
            <person name="Pettit S.M."/>
            <person name="Zhou O.J."/>
            <person name="Brissett D.L."/>
            <person name="Gualtieri C."/>
            <person name="Hufford T.M."/>
            <person name="Ko J.M."/>
            <person name="Novak J.K."/>
            <person name="Smith Z.M."/>
            <person name="Mayer-Bacon C."/>
            <person name="Erill I."/>
            <person name="Caruso S.M."/>
            <person name="Garlena R.A."/>
            <person name="Russell D.A."/>
            <person name="Pope W.H."/>
            <person name="Jacobs-Sera D."/>
            <person name="Hatfull G.F."/>
        </authorList>
    </citation>
    <scope>NUCLEOTIDE SEQUENCE [LARGE SCALE GENOMIC DNA]</scope>
</reference>
<dbReference type="KEGG" id="vg:77927808"/>
<gene>
    <name evidence="1" type="primary">241</name>
    <name evidence="1" type="ORF">SEA_TUNATARTARE_241</name>
</gene>
<proteinExistence type="predicted"/>
<name>A0A8F2E763_9CAUD</name>
<accession>A0A8F2E763</accession>
<protein>
    <submittedName>
        <fullName evidence="1">Uncharacterized protein</fullName>
    </submittedName>
</protein>
<evidence type="ECO:0000313" key="2">
    <source>
        <dbReference type="Proteomes" id="UP000683399"/>
    </source>
</evidence>
<keyword evidence="2" id="KW-1185">Reference proteome</keyword>
<sequence>MFGRKKYRKGKTYMYMVCGTKRQAPYLSSSFMSSGSLTLNRDMDACEMRDEILFHVRGVQGINETDDAGNYSFDFYYVESM</sequence>
<dbReference type="EMBL" id="MW822145">
    <property type="protein sequence ID" value="QWT30103.1"/>
    <property type="molecule type" value="Genomic_DNA"/>
</dbReference>
<dbReference type="GeneID" id="77927808"/>
<dbReference type="Proteomes" id="UP000683399">
    <property type="component" value="Segment"/>
</dbReference>
<organism evidence="1 2">
    <name type="scientific">Streptomyces phage TunaTartare</name>
    <dbReference type="NCBI Taxonomy" id="2848887"/>
    <lineage>
        <taxon>Viruses</taxon>
        <taxon>Duplodnaviria</taxon>
        <taxon>Heunggongvirae</taxon>
        <taxon>Uroviricota</taxon>
        <taxon>Caudoviricetes</taxon>
        <taxon>Stanwilliamsviridae</taxon>
        <taxon>Loccivirinae</taxon>
        <taxon>Faustvirus</taxon>
        <taxon>Faustvirus tunatartare</taxon>
    </lineage>
</organism>